<proteinExistence type="predicted"/>
<keyword evidence="1" id="KW-0472">Membrane</keyword>
<evidence type="ECO:0000313" key="3">
    <source>
        <dbReference type="Proteomes" id="UP000612899"/>
    </source>
</evidence>
<feature type="transmembrane region" description="Helical" evidence="1">
    <location>
        <begin position="48"/>
        <end position="71"/>
    </location>
</feature>
<keyword evidence="1" id="KW-0812">Transmembrane</keyword>
<name>A0A8J3Q542_9ACTN</name>
<dbReference type="AlphaFoldDB" id="A0A8J3Q542"/>
<keyword evidence="3" id="KW-1185">Reference proteome</keyword>
<comment type="caution">
    <text evidence="2">The sequence shown here is derived from an EMBL/GenBank/DDBJ whole genome shotgun (WGS) entry which is preliminary data.</text>
</comment>
<protein>
    <submittedName>
        <fullName evidence="2">Uncharacterized protein</fullName>
    </submittedName>
</protein>
<reference evidence="2" key="1">
    <citation type="submission" date="2021-01" db="EMBL/GenBank/DDBJ databases">
        <title>Whole genome shotgun sequence of Rhizocola hellebori NBRC 109834.</title>
        <authorList>
            <person name="Komaki H."/>
            <person name="Tamura T."/>
        </authorList>
    </citation>
    <scope>NUCLEOTIDE SEQUENCE</scope>
    <source>
        <strain evidence="2">NBRC 109834</strain>
    </source>
</reference>
<evidence type="ECO:0000313" key="2">
    <source>
        <dbReference type="EMBL" id="GIH03617.1"/>
    </source>
</evidence>
<dbReference type="EMBL" id="BONY01000008">
    <property type="protein sequence ID" value="GIH03617.1"/>
    <property type="molecule type" value="Genomic_DNA"/>
</dbReference>
<keyword evidence="1" id="KW-1133">Transmembrane helix</keyword>
<dbReference type="Proteomes" id="UP000612899">
    <property type="component" value="Unassembled WGS sequence"/>
</dbReference>
<sequence>MYEVLTVVAVVLAVAGAAIGLFVAAPKTGGPGDDQIAGRGASAPVKLAFAAPFLGGGAVFALVAIALSVLARG</sequence>
<organism evidence="2 3">
    <name type="scientific">Rhizocola hellebori</name>
    <dbReference type="NCBI Taxonomy" id="1392758"/>
    <lineage>
        <taxon>Bacteria</taxon>
        <taxon>Bacillati</taxon>
        <taxon>Actinomycetota</taxon>
        <taxon>Actinomycetes</taxon>
        <taxon>Micromonosporales</taxon>
        <taxon>Micromonosporaceae</taxon>
        <taxon>Rhizocola</taxon>
    </lineage>
</organism>
<accession>A0A8J3Q542</accession>
<gene>
    <name evidence="2" type="ORF">Rhe02_16840</name>
</gene>
<evidence type="ECO:0000256" key="1">
    <source>
        <dbReference type="SAM" id="Phobius"/>
    </source>
</evidence>
<dbReference type="RefSeq" id="WP_203907516.1">
    <property type="nucleotide sequence ID" value="NZ_BONY01000008.1"/>
</dbReference>